<evidence type="ECO:0000313" key="4">
    <source>
        <dbReference type="Proteomes" id="UP000596827"/>
    </source>
</evidence>
<reference evidence="3" key="1">
    <citation type="submission" date="2020-08" db="EMBL/GenBank/DDBJ databases">
        <title>Ramlibacter sp. GTP1 16S ribosomal RNA gene genome sequencing and assembly.</title>
        <authorList>
            <person name="Kang M."/>
        </authorList>
    </citation>
    <scope>NUCLEOTIDE SEQUENCE</scope>
    <source>
        <strain evidence="3">GTP1</strain>
    </source>
</reference>
<keyword evidence="4" id="KW-1185">Reference proteome</keyword>
<gene>
    <name evidence="3" type="ORF">H8R02_11795</name>
</gene>
<dbReference type="EMBL" id="JACORU010000004">
    <property type="protein sequence ID" value="MBC5765139.1"/>
    <property type="molecule type" value="Genomic_DNA"/>
</dbReference>
<sequence>MYPARILVIAALLPTAAALAQPVKAPPLPPGSNLVRIEPGLNPEEKKRHVRAHHHKGHVKKDMTRDDSDKGAKK</sequence>
<keyword evidence="2" id="KW-0732">Signal</keyword>
<evidence type="ECO:0000313" key="3">
    <source>
        <dbReference type="EMBL" id="MBC5765139.1"/>
    </source>
</evidence>
<feature type="region of interest" description="Disordered" evidence="1">
    <location>
        <begin position="22"/>
        <end position="74"/>
    </location>
</feature>
<dbReference type="AlphaFoldDB" id="A0A923S257"/>
<name>A0A923S257_9BURK</name>
<feature type="signal peptide" evidence="2">
    <location>
        <begin position="1"/>
        <end position="20"/>
    </location>
</feature>
<dbReference type="Proteomes" id="UP000596827">
    <property type="component" value="Unassembled WGS sequence"/>
</dbReference>
<protein>
    <submittedName>
        <fullName evidence="3">Uncharacterized protein</fullName>
    </submittedName>
</protein>
<feature type="compositionally biased region" description="Basic residues" evidence="1">
    <location>
        <begin position="48"/>
        <end position="59"/>
    </location>
</feature>
<evidence type="ECO:0000256" key="2">
    <source>
        <dbReference type="SAM" id="SignalP"/>
    </source>
</evidence>
<feature type="chain" id="PRO_5038057088" evidence="2">
    <location>
        <begin position="21"/>
        <end position="74"/>
    </location>
</feature>
<comment type="caution">
    <text evidence="3">The sequence shown here is derived from an EMBL/GenBank/DDBJ whole genome shotgun (WGS) entry which is preliminary data.</text>
</comment>
<proteinExistence type="predicted"/>
<dbReference type="RefSeq" id="WP_187081625.1">
    <property type="nucleotide sequence ID" value="NZ_JACORU010000004.1"/>
</dbReference>
<evidence type="ECO:0000256" key="1">
    <source>
        <dbReference type="SAM" id="MobiDB-lite"/>
    </source>
</evidence>
<feature type="compositionally biased region" description="Basic and acidic residues" evidence="1">
    <location>
        <begin position="60"/>
        <end position="74"/>
    </location>
</feature>
<accession>A0A923S257</accession>
<organism evidence="3 4">
    <name type="scientific">Ramlibacter albus</name>
    <dbReference type="NCBI Taxonomy" id="2079448"/>
    <lineage>
        <taxon>Bacteria</taxon>
        <taxon>Pseudomonadati</taxon>
        <taxon>Pseudomonadota</taxon>
        <taxon>Betaproteobacteria</taxon>
        <taxon>Burkholderiales</taxon>
        <taxon>Comamonadaceae</taxon>
        <taxon>Ramlibacter</taxon>
    </lineage>
</organism>